<comment type="caution">
    <text evidence="2">The sequence shown here is derived from an EMBL/GenBank/DDBJ whole genome shotgun (WGS) entry which is preliminary data.</text>
</comment>
<organism evidence="2 3">
    <name type="scientific">Phellinidium pouzarii</name>
    <dbReference type="NCBI Taxonomy" id="167371"/>
    <lineage>
        <taxon>Eukaryota</taxon>
        <taxon>Fungi</taxon>
        <taxon>Dikarya</taxon>
        <taxon>Basidiomycota</taxon>
        <taxon>Agaricomycotina</taxon>
        <taxon>Agaricomycetes</taxon>
        <taxon>Hymenochaetales</taxon>
        <taxon>Hymenochaetaceae</taxon>
        <taxon>Phellinidium</taxon>
    </lineage>
</organism>
<name>A0A4S4LAH7_9AGAM</name>
<evidence type="ECO:0000313" key="2">
    <source>
        <dbReference type="EMBL" id="THH06640.1"/>
    </source>
</evidence>
<dbReference type="Proteomes" id="UP000308199">
    <property type="component" value="Unassembled WGS sequence"/>
</dbReference>
<feature type="region of interest" description="Disordered" evidence="1">
    <location>
        <begin position="103"/>
        <end position="137"/>
    </location>
</feature>
<keyword evidence="3" id="KW-1185">Reference proteome</keyword>
<gene>
    <name evidence="2" type="ORF">EW145_g3949</name>
</gene>
<dbReference type="EMBL" id="SGPK01000184">
    <property type="protein sequence ID" value="THH06640.1"/>
    <property type="molecule type" value="Genomic_DNA"/>
</dbReference>
<accession>A0A4S4LAH7</accession>
<dbReference type="AlphaFoldDB" id="A0A4S4LAH7"/>
<sequence length="137" mass="14293">MLLKPATRPIIAFASTPVAPTIRRAPFAFVEDVGADELNVALLLPLELALVLGNDSSDELGILSPETSVDEEKSEPVGTTPDSVVVLTTPLVVIVCKVDPDPEATEQANGAESGSEDVRDAIGEPAMPDIPSSLYGQ</sequence>
<proteinExistence type="predicted"/>
<reference evidence="2 3" key="1">
    <citation type="submission" date="2019-02" db="EMBL/GenBank/DDBJ databases">
        <title>Genome sequencing of the rare red list fungi Phellinidium pouzarii.</title>
        <authorList>
            <person name="Buettner E."/>
            <person name="Kellner H."/>
        </authorList>
    </citation>
    <scope>NUCLEOTIDE SEQUENCE [LARGE SCALE GENOMIC DNA]</scope>
    <source>
        <strain evidence="2 3">DSM 108285</strain>
    </source>
</reference>
<evidence type="ECO:0000313" key="3">
    <source>
        <dbReference type="Proteomes" id="UP000308199"/>
    </source>
</evidence>
<evidence type="ECO:0000256" key="1">
    <source>
        <dbReference type="SAM" id="MobiDB-lite"/>
    </source>
</evidence>
<protein>
    <submittedName>
        <fullName evidence="2">Uncharacterized protein</fullName>
    </submittedName>
</protein>
<feature type="region of interest" description="Disordered" evidence="1">
    <location>
        <begin position="62"/>
        <end position="81"/>
    </location>
</feature>